<dbReference type="STRING" id="1336337.A0A3N4JRM2"/>
<name>A0A3N4JRM2_9PEZI</name>
<evidence type="ECO:0000313" key="9">
    <source>
        <dbReference type="Proteomes" id="UP000276215"/>
    </source>
</evidence>
<dbReference type="PANTHER" id="PTHR28605">
    <property type="entry name" value="CTF8, CHROMOSOME TRANSMISSION FIDELITY FACTOR 8 HOMOLOG (S. CEREVISIAE)"/>
    <property type="match status" value="1"/>
</dbReference>
<evidence type="ECO:0000256" key="3">
    <source>
        <dbReference type="ARBA" id="ARBA00023125"/>
    </source>
</evidence>
<gene>
    <name evidence="8" type="ORF">L873DRAFT_1678398</name>
</gene>
<dbReference type="GO" id="GO:0003677">
    <property type="term" value="F:DNA binding"/>
    <property type="evidence" value="ECO:0007669"/>
    <property type="project" value="UniProtKB-KW"/>
</dbReference>
<dbReference type="PANTHER" id="PTHR28605:SF1">
    <property type="entry name" value="CHROMOSOME TRANSMISSION FIDELITY FACTOR 8"/>
    <property type="match status" value="1"/>
</dbReference>
<feature type="compositionally biased region" description="Pro residues" evidence="7">
    <location>
        <begin position="1"/>
        <end position="22"/>
    </location>
</feature>
<dbReference type="EMBL" id="ML120376">
    <property type="protein sequence ID" value="RPB00966.1"/>
    <property type="molecule type" value="Genomic_DNA"/>
</dbReference>
<organism evidence="8 9">
    <name type="scientific">Choiromyces venosus 120613-1</name>
    <dbReference type="NCBI Taxonomy" id="1336337"/>
    <lineage>
        <taxon>Eukaryota</taxon>
        <taxon>Fungi</taxon>
        <taxon>Dikarya</taxon>
        <taxon>Ascomycota</taxon>
        <taxon>Pezizomycotina</taxon>
        <taxon>Pezizomycetes</taxon>
        <taxon>Pezizales</taxon>
        <taxon>Tuberaceae</taxon>
        <taxon>Choiromyces</taxon>
    </lineage>
</organism>
<accession>A0A3N4JRM2</accession>
<keyword evidence="3" id="KW-0238">DNA-binding</keyword>
<feature type="region of interest" description="Disordered" evidence="7">
    <location>
        <begin position="1"/>
        <end position="27"/>
    </location>
</feature>
<feature type="region of interest" description="Disordered" evidence="7">
    <location>
        <begin position="46"/>
        <end position="68"/>
    </location>
</feature>
<evidence type="ECO:0000313" key="8">
    <source>
        <dbReference type="EMBL" id="RPB00966.1"/>
    </source>
</evidence>
<keyword evidence="5" id="KW-0131">Cell cycle</keyword>
<dbReference type="Proteomes" id="UP000276215">
    <property type="component" value="Unassembled WGS sequence"/>
</dbReference>
<evidence type="ECO:0000256" key="2">
    <source>
        <dbReference type="ARBA" id="ARBA00022705"/>
    </source>
</evidence>
<evidence type="ECO:0000256" key="4">
    <source>
        <dbReference type="ARBA" id="ARBA00023242"/>
    </source>
</evidence>
<evidence type="ECO:0008006" key="10">
    <source>
        <dbReference type="Google" id="ProtNLM"/>
    </source>
</evidence>
<evidence type="ECO:0000256" key="1">
    <source>
        <dbReference type="ARBA" id="ARBA00004123"/>
    </source>
</evidence>
<comment type="subcellular location">
    <subcellularLocation>
        <location evidence="1">Nucleus</location>
    </subcellularLocation>
</comment>
<dbReference type="AlphaFoldDB" id="A0A3N4JRM2"/>
<keyword evidence="9" id="KW-1185">Reference proteome</keyword>
<protein>
    <recommendedName>
        <fullName evidence="10">Sister chromatid cohesion protein Ctf8</fullName>
    </recommendedName>
</protein>
<dbReference type="GO" id="GO:0031390">
    <property type="term" value="C:Ctf18 RFC-like complex"/>
    <property type="evidence" value="ECO:0007669"/>
    <property type="project" value="InterPro"/>
</dbReference>
<comment type="similarity">
    <text evidence="6">Belongs to the CTF8 family.</text>
</comment>
<proteinExistence type="inferred from homology"/>
<dbReference type="InterPro" id="IPR018607">
    <property type="entry name" value="Ctf8"/>
</dbReference>
<evidence type="ECO:0000256" key="5">
    <source>
        <dbReference type="ARBA" id="ARBA00023306"/>
    </source>
</evidence>
<sequence length="152" mass="16648">MPSIPLHPTPISPPPSPAPTNPLPTLLHTPTGLAIIEIQGTINLPSTSTSTITTTTSPPTEEQQQSYETPVGKLVFPDSDLATSNRAYLYIGKHQRLTGEVKKLPTPLGVLRRRENPAGVVGEEKEWEGEELEILEIVQWKVLFSQRPEPVS</sequence>
<dbReference type="GO" id="GO:0006260">
    <property type="term" value="P:DNA replication"/>
    <property type="evidence" value="ECO:0007669"/>
    <property type="project" value="UniProtKB-KW"/>
</dbReference>
<keyword evidence="2" id="KW-0235">DNA replication</keyword>
<feature type="compositionally biased region" description="Low complexity" evidence="7">
    <location>
        <begin position="46"/>
        <end position="60"/>
    </location>
</feature>
<keyword evidence="4" id="KW-0539">Nucleus</keyword>
<evidence type="ECO:0000256" key="7">
    <source>
        <dbReference type="SAM" id="MobiDB-lite"/>
    </source>
</evidence>
<evidence type="ECO:0000256" key="6">
    <source>
        <dbReference type="ARBA" id="ARBA00038447"/>
    </source>
</evidence>
<reference evidence="8 9" key="1">
    <citation type="journal article" date="2018" name="Nat. Ecol. Evol.">
        <title>Pezizomycetes genomes reveal the molecular basis of ectomycorrhizal truffle lifestyle.</title>
        <authorList>
            <person name="Murat C."/>
            <person name="Payen T."/>
            <person name="Noel B."/>
            <person name="Kuo A."/>
            <person name="Morin E."/>
            <person name="Chen J."/>
            <person name="Kohler A."/>
            <person name="Krizsan K."/>
            <person name="Balestrini R."/>
            <person name="Da Silva C."/>
            <person name="Montanini B."/>
            <person name="Hainaut M."/>
            <person name="Levati E."/>
            <person name="Barry K.W."/>
            <person name="Belfiori B."/>
            <person name="Cichocki N."/>
            <person name="Clum A."/>
            <person name="Dockter R.B."/>
            <person name="Fauchery L."/>
            <person name="Guy J."/>
            <person name="Iotti M."/>
            <person name="Le Tacon F."/>
            <person name="Lindquist E.A."/>
            <person name="Lipzen A."/>
            <person name="Malagnac F."/>
            <person name="Mello A."/>
            <person name="Molinier V."/>
            <person name="Miyauchi S."/>
            <person name="Poulain J."/>
            <person name="Riccioni C."/>
            <person name="Rubini A."/>
            <person name="Sitrit Y."/>
            <person name="Splivallo R."/>
            <person name="Traeger S."/>
            <person name="Wang M."/>
            <person name="Zifcakova L."/>
            <person name="Wipf D."/>
            <person name="Zambonelli A."/>
            <person name="Paolocci F."/>
            <person name="Nowrousian M."/>
            <person name="Ottonello S."/>
            <person name="Baldrian P."/>
            <person name="Spatafora J.W."/>
            <person name="Henrissat B."/>
            <person name="Nagy L.G."/>
            <person name="Aury J.M."/>
            <person name="Wincker P."/>
            <person name="Grigoriev I.V."/>
            <person name="Bonfante P."/>
            <person name="Martin F.M."/>
        </authorList>
    </citation>
    <scope>NUCLEOTIDE SEQUENCE [LARGE SCALE GENOMIC DNA]</scope>
    <source>
        <strain evidence="8 9">120613-1</strain>
    </source>
</reference>
<dbReference type="OrthoDB" id="121932at2759"/>
<dbReference type="Pfam" id="PF09696">
    <property type="entry name" value="Ctf8"/>
    <property type="match status" value="1"/>
</dbReference>
<dbReference type="GO" id="GO:0007064">
    <property type="term" value="P:mitotic sister chromatid cohesion"/>
    <property type="evidence" value="ECO:0007669"/>
    <property type="project" value="InterPro"/>
</dbReference>